<keyword evidence="2" id="KW-1185">Reference proteome</keyword>
<protein>
    <recommendedName>
        <fullName evidence="3">TadE-like protein</fullName>
    </recommendedName>
</protein>
<accession>A0A7C9MFZ0</accession>
<gene>
    <name evidence="1" type="ORF">GQ651_09075</name>
</gene>
<sequence length="110" mass="11997">MLWMPIYMLFFALIADVSMMFHSQAKVTRIVQDANRLASFQILEDADAVENNVKARLAPFSKNASVETTLGSGAVATTVTMPVTDVAIIGFVGKLLEFDITVSSMHLVES</sequence>
<evidence type="ECO:0000313" key="1">
    <source>
        <dbReference type="EMBL" id="MXQ07996.1"/>
    </source>
</evidence>
<dbReference type="AlphaFoldDB" id="A0A7C9MFZ0"/>
<reference evidence="1 2" key="2">
    <citation type="submission" date="2020-03" db="EMBL/GenBank/DDBJ databases">
        <title>Kangsaoukella pontilimi gen. nov., sp. nov., a new member of the family Rhodobacteraceae isolated from a tidal mudflat.</title>
        <authorList>
            <person name="Kim I.S."/>
        </authorList>
    </citation>
    <scope>NUCLEOTIDE SEQUENCE [LARGE SCALE GENOMIC DNA]</scope>
    <source>
        <strain evidence="1 2">GH1-50</strain>
    </source>
</reference>
<reference evidence="1 2" key="1">
    <citation type="submission" date="2019-12" db="EMBL/GenBank/DDBJ databases">
        <authorList>
            <person name="Lee S.D."/>
        </authorList>
    </citation>
    <scope>NUCLEOTIDE SEQUENCE [LARGE SCALE GENOMIC DNA]</scope>
    <source>
        <strain evidence="1 2">GH1-50</strain>
    </source>
</reference>
<proteinExistence type="predicted"/>
<dbReference type="EMBL" id="WUPT01000001">
    <property type="protein sequence ID" value="MXQ07996.1"/>
    <property type="molecule type" value="Genomic_DNA"/>
</dbReference>
<organism evidence="1 2">
    <name type="scientific">Kangsaoukella pontilimi</name>
    <dbReference type="NCBI Taxonomy" id="2691042"/>
    <lineage>
        <taxon>Bacteria</taxon>
        <taxon>Pseudomonadati</taxon>
        <taxon>Pseudomonadota</taxon>
        <taxon>Alphaproteobacteria</taxon>
        <taxon>Rhodobacterales</taxon>
        <taxon>Paracoccaceae</taxon>
        <taxon>Kangsaoukella</taxon>
    </lineage>
</organism>
<dbReference type="Proteomes" id="UP000480350">
    <property type="component" value="Unassembled WGS sequence"/>
</dbReference>
<evidence type="ECO:0008006" key="3">
    <source>
        <dbReference type="Google" id="ProtNLM"/>
    </source>
</evidence>
<comment type="caution">
    <text evidence="1">The sequence shown here is derived from an EMBL/GenBank/DDBJ whole genome shotgun (WGS) entry which is preliminary data.</text>
</comment>
<name>A0A7C9MFZ0_9RHOB</name>
<evidence type="ECO:0000313" key="2">
    <source>
        <dbReference type="Proteomes" id="UP000480350"/>
    </source>
</evidence>